<keyword evidence="1" id="KW-0677">Repeat</keyword>
<dbReference type="PROSITE" id="PS51372">
    <property type="entry name" value="PRD_2"/>
    <property type="match status" value="1"/>
</dbReference>
<dbReference type="EMBL" id="SGJB01000009">
    <property type="protein sequence ID" value="TQQ84516.1"/>
    <property type="molecule type" value="Genomic_DNA"/>
</dbReference>
<dbReference type="AlphaFoldDB" id="A0A544QV05"/>
<dbReference type="RefSeq" id="WP_142535991.1">
    <property type="nucleotide sequence ID" value="NZ_SGJB01000009.1"/>
</dbReference>
<dbReference type="InterPro" id="IPR036634">
    <property type="entry name" value="PRD_sf"/>
</dbReference>
<feature type="domain" description="PRD" evidence="2">
    <location>
        <begin position="249"/>
        <end position="355"/>
    </location>
</feature>
<evidence type="ECO:0000313" key="4">
    <source>
        <dbReference type="Proteomes" id="UP000317863"/>
    </source>
</evidence>
<dbReference type="PANTHER" id="PTHR30185:SF14">
    <property type="entry name" value="STATIONARY PHASE-INDUCIBLE PROTEIN CSIE-RELATED"/>
    <property type="match status" value="1"/>
</dbReference>
<proteinExistence type="predicted"/>
<gene>
    <name evidence="3" type="ORF">EXD82_05870</name>
</gene>
<dbReference type="InterPro" id="IPR016152">
    <property type="entry name" value="PTrfase/Anion_transptr"/>
</dbReference>
<dbReference type="InterPro" id="IPR002178">
    <property type="entry name" value="PTS_EIIA_type-2_dom"/>
</dbReference>
<keyword evidence="4" id="KW-1185">Reference proteome</keyword>
<dbReference type="Gene3D" id="3.40.930.10">
    <property type="entry name" value="Mannitol-specific EII, Chain A"/>
    <property type="match status" value="1"/>
</dbReference>
<dbReference type="Pfam" id="PF00359">
    <property type="entry name" value="PTS_EIIA_2"/>
    <property type="match status" value="1"/>
</dbReference>
<evidence type="ECO:0000259" key="2">
    <source>
        <dbReference type="PROSITE" id="PS51372"/>
    </source>
</evidence>
<dbReference type="Gene3D" id="1.10.10.10">
    <property type="entry name" value="Winged helix-like DNA-binding domain superfamily/Winged helix DNA-binding domain"/>
    <property type="match status" value="1"/>
</dbReference>
<reference evidence="3 4" key="1">
    <citation type="submission" date="2019-02" db="EMBL/GenBank/DDBJ databases">
        <title>Peptostreptococcaceae bacterium ZHW00191 nov., a new bacterium isolated from the human gut.</title>
        <authorList>
            <person name="Zhou H.-W."/>
            <person name="Chen X.-J."/>
        </authorList>
    </citation>
    <scope>NUCLEOTIDE SEQUENCE [LARGE SCALE GENOMIC DNA]</scope>
    <source>
        <strain evidence="3 4">ZHW00191</strain>
    </source>
</reference>
<dbReference type="SUPFAM" id="SSF55804">
    <property type="entry name" value="Phoshotransferase/anion transport protein"/>
    <property type="match status" value="1"/>
</dbReference>
<dbReference type="InterPro" id="IPR036388">
    <property type="entry name" value="WH-like_DNA-bd_sf"/>
</dbReference>
<dbReference type="InterPro" id="IPR050661">
    <property type="entry name" value="BglG_antiterminators"/>
</dbReference>
<dbReference type="OrthoDB" id="3175596at2"/>
<evidence type="ECO:0000256" key="1">
    <source>
        <dbReference type="ARBA" id="ARBA00022737"/>
    </source>
</evidence>
<dbReference type="SUPFAM" id="SSF63520">
    <property type="entry name" value="PTS-regulatory domain, PRD"/>
    <property type="match status" value="1"/>
</dbReference>
<protein>
    <submittedName>
        <fullName evidence="3">HTH domain-containing protein</fullName>
    </submittedName>
</protein>
<dbReference type="Proteomes" id="UP000317863">
    <property type="component" value="Unassembled WGS sequence"/>
</dbReference>
<dbReference type="Gene3D" id="1.10.1790.10">
    <property type="entry name" value="PRD domain"/>
    <property type="match status" value="1"/>
</dbReference>
<dbReference type="PANTHER" id="PTHR30185">
    <property type="entry name" value="CRYPTIC BETA-GLUCOSIDE BGL OPERON ANTITERMINATOR"/>
    <property type="match status" value="1"/>
</dbReference>
<dbReference type="InterPro" id="IPR011608">
    <property type="entry name" value="PRD"/>
</dbReference>
<accession>A0A544QV05</accession>
<sequence length="579" mass="66669">MLNDRQLSIIDLLSKSEVPISSENIAGVVMKSKRTIMRDLSTIKEFLESNDIGQLIVNVKGSGYKIIINDRKAYNSFMEKIINDEEVIIFELINNDYLTIEKLSDILYLSRISVSEKLNLIKEKYSSFMNIEVSNKGHHLNESTEKKCFLLSSLISGNTGYYLDKMNITSAEYEKLCNCIEHSPEIKEYFPNVISSDIADLFISSVVFKGQKNKDTNTDFEHIFEYCDIDFTPENIATLSSISDYCISVNLNLNISQIENVLSLIEAENSIRFDNPKLASQLYHHLKRILCYPAYLKNYEVYNISNIKALYPFSFDLSIIFINYMEKLYGYQIPNRDLIGLYFTVGMEDMRNHKHNILIYSNINSIANINKQLIESSVSNCNVEITDRLDLDSIKSFSIILNGTSKDIHTDIPVFSAPYILSENEISNIKEKLENISINRNIQSIFPKEYSFTYSVKPSQTYRDILSDICRKLCDCNAINADEASRILEREASGNSLVINNFSIPHCISKKENFCMCIYIHLDKNVTVEGNNISDILITMMSASMTKNINIFKYIYRYLNENKEKLLDISSYDEFIKYI</sequence>
<dbReference type="GO" id="GO:0006355">
    <property type="term" value="P:regulation of DNA-templated transcription"/>
    <property type="evidence" value="ECO:0007669"/>
    <property type="project" value="InterPro"/>
</dbReference>
<comment type="caution">
    <text evidence="3">The sequence shown here is derived from an EMBL/GenBank/DDBJ whole genome shotgun (WGS) entry which is preliminary data.</text>
</comment>
<name>A0A544QV05_9FIRM</name>
<organism evidence="3 4">
    <name type="scientific">Peptacetobacter hominis</name>
    <dbReference type="NCBI Taxonomy" id="2743610"/>
    <lineage>
        <taxon>Bacteria</taxon>
        <taxon>Bacillati</taxon>
        <taxon>Bacillota</taxon>
        <taxon>Clostridia</taxon>
        <taxon>Peptostreptococcales</taxon>
        <taxon>Peptostreptococcaceae</taxon>
        <taxon>Peptacetobacter</taxon>
    </lineage>
</organism>
<evidence type="ECO:0000313" key="3">
    <source>
        <dbReference type="EMBL" id="TQQ84516.1"/>
    </source>
</evidence>